<dbReference type="InterPro" id="IPR036875">
    <property type="entry name" value="Znf_CCHC_sf"/>
</dbReference>
<evidence type="ECO:0000259" key="3">
    <source>
        <dbReference type="PROSITE" id="PS50158"/>
    </source>
</evidence>
<sequence length="125" mass="14066">MSYKSFKTSIRTMLNPISLNNMYALLLNEEINIAMDASRNTNGPNPNLTLYSSRGRGRKNRGRASPTISNSSRYSSSTTLICQICAKKGHLASDCWHRKNLQYFPQNRPNPNRALTVTVDQLATE</sequence>
<dbReference type="EMBL" id="KZ502485">
    <property type="protein sequence ID" value="PKU77916.1"/>
    <property type="molecule type" value="Genomic_DNA"/>
</dbReference>
<dbReference type="SUPFAM" id="SSF57756">
    <property type="entry name" value="Retrovirus zinc finger-like domains"/>
    <property type="match status" value="1"/>
</dbReference>
<dbReference type="Gene3D" id="4.10.60.10">
    <property type="entry name" value="Zinc finger, CCHC-type"/>
    <property type="match status" value="1"/>
</dbReference>
<evidence type="ECO:0000313" key="4">
    <source>
        <dbReference type="EMBL" id="PKU77916.1"/>
    </source>
</evidence>
<dbReference type="GO" id="GO:0003676">
    <property type="term" value="F:nucleic acid binding"/>
    <property type="evidence" value="ECO:0007669"/>
    <property type="project" value="InterPro"/>
</dbReference>
<name>A0A2I0WQJ7_9ASPA</name>
<protein>
    <recommendedName>
        <fullName evidence="3">CCHC-type domain-containing protein</fullName>
    </recommendedName>
</protein>
<keyword evidence="1" id="KW-0862">Zinc</keyword>
<feature type="region of interest" description="Disordered" evidence="2">
    <location>
        <begin position="38"/>
        <end position="75"/>
    </location>
</feature>
<feature type="compositionally biased region" description="Low complexity" evidence="2">
    <location>
        <begin position="63"/>
        <end position="75"/>
    </location>
</feature>
<keyword evidence="1" id="KW-0863">Zinc-finger</keyword>
<evidence type="ECO:0000313" key="5">
    <source>
        <dbReference type="Proteomes" id="UP000233837"/>
    </source>
</evidence>
<dbReference type="Proteomes" id="UP000233837">
    <property type="component" value="Unassembled WGS sequence"/>
</dbReference>
<dbReference type="InterPro" id="IPR001878">
    <property type="entry name" value="Znf_CCHC"/>
</dbReference>
<evidence type="ECO:0000256" key="2">
    <source>
        <dbReference type="SAM" id="MobiDB-lite"/>
    </source>
</evidence>
<organism evidence="4 5">
    <name type="scientific">Dendrobium catenatum</name>
    <dbReference type="NCBI Taxonomy" id="906689"/>
    <lineage>
        <taxon>Eukaryota</taxon>
        <taxon>Viridiplantae</taxon>
        <taxon>Streptophyta</taxon>
        <taxon>Embryophyta</taxon>
        <taxon>Tracheophyta</taxon>
        <taxon>Spermatophyta</taxon>
        <taxon>Magnoliopsida</taxon>
        <taxon>Liliopsida</taxon>
        <taxon>Asparagales</taxon>
        <taxon>Orchidaceae</taxon>
        <taxon>Epidendroideae</taxon>
        <taxon>Malaxideae</taxon>
        <taxon>Dendrobiinae</taxon>
        <taxon>Dendrobium</taxon>
    </lineage>
</organism>
<evidence type="ECO:0000256" key="1">
    <source>
        <dbReference type="PROSITE-ProRule" id="PRU00047"/>
    </source>
</evidence>
<accession>A0A2I0WQJ7</accession>
<proteinExistence type="predicted"/>
<keyword evidence="1" id="KW-0479">Metal-binding</keyword>
<feature type="compositionally biased region" description="Polar residues" evidence="2">
    <location>
        <begin position="38"/>
        <end position="52"/>
    </location>
</feature>
<dbReference type="GO" id="GO:0008270">
    <property type="term" value="F:zinc ion binding"/>
    <property type="evidence" value="ECO:0007669"/>
    <property type="project" value="UniProtKB-KW"/>
</dbReference>
<reference evidence="4 5" key="1">
    <citation type="journal article" date="2016" name="Sci. Rep.">
        <title>The Dendrobium catenatum Lindl. genome sequence provides insights into polysaccharide synthase, floral development and adaptive evolution.</title>
        <authorList>
            <person name="Zhang G.Q."/>
            <person name="Xu Q."/>
            <person name="Bian C."/>
            <person name="Tsai W.C."/>
            <person name="Yeh C.M."/>
            <person name="Liu K.W."/>
            <person name="Yoshida K."/>
            <person name="Zhang L.S."/>
            <person name="Chang S.B."/>
            <person name="Chen F."/>
            <person name="Shi Y."/>
            <person name="Su Y.Y."/>
            <person name="Zhang Y.Q."/>
            <person name="Chen L.J."/>
            <person name="Yin Y."/>
            <person name="Lin M."/>
            <person name="Huang H."/>
            <person name="Deng H."/>
            <person name="Wang Z.W."/>
            <person name="Zhu S.L."/>
            <person name="Zhao X."/>
            <person name="Deng C."/>
            <person name="Niu S.C."/>
            <person name="Huang J."/>
            <person name="Wang M."/>
            <person name="Liu G.H."/>
            <person name="Yang H.J."/>
            <person name="Xiao X.J."/>
            <person name="Hsiao Y.Y."/>
            <person name="Wu W.L."/>
            <person name="Chen Y.Y."/>
            <person name="Mitsuda N."/>
            <person name="Ohme-Takagi M."/>
            <person name="Luo Y.B."/>
            <person name="Van de Peer Y."/>
            <person name="Liu Z.J."/>
        </authorList>
    </citation>
    <scope>NUCLEOTIDE SEQUENCE [LARGE SCALE GENOMIC DNA]</scope>
    <source>
        <tissue evidence="4">The whole plant</tissue>
    </source>
</reference>
<dbReference type="PROSITE" id="PS50158">
    <property type="entry name" value="ZF_CCHC"/>
    <property type="match status" value="1"/>
</dbReference>
<keyword evidence="5" id="KW-1185">Reference proteome</keyword>
<reference evidence="4 5" key="2">
    <citation type="journal article" date="2017" name="Nature">
        <title>The Apostasia genome and the evolution of orchids.</title>
        <authorList>
            <person name="Zhang G.Q."/>
            <person name="Liu K.W."/>
            <person name="Li Z."/>
            <person name="Lohaus R."/>
            <person name="Hsiao Y.Y."/>
            <person name="Niu S.C."/>
            <person name="Wang J.Y."/>
            <person name="Lin Y.C."/>
            <person name="Xu Q."/>
            <person name="Chen L.J."/>
            <person name="Yoshida K."/>
            <person name="Fujiwara S."/>
            <person name="Wang Z.W."/>
            <person name="Zhang Y.Q."/>
            <person name="Mitsuda N."/>
            <person name="Wang M."/>
            <person name="Liu G.H."/>
            <person name="Pecoraro L."/>
            <person name="Huang H.X."/>
            <person name="Xiao X.J."/>
            <person name="Lin M."/>
            <person name="Wu X.Y."/>
            <person name="Wu W.L."/>
            <person name="Chen Y.Y."/>
            <person name="Chang S.B."/>
            <person name="Sakamoto S."/>
            <person name="Ohme-Takagi M."/>
            <person name="Yagi M."/>
            <person name="Zeng S.J."/>
            <person name="Shen C.Y."/>
            <person name="Yeh C.M."/>
            <person name="Luo Y.B."/>
            <person name="Tsai W.C."/>
            <person name="Van de Peer Y."/>
            <person name="Liu Z.J."/>
        </authorList>
    </citation>
    <scope>NUCLEOTIDE SEQUENCE [LARGE SCALE GENOMIC DNA]</scope>
    <source>
        <tissue evidence="4">The whole plant</tissue>
    </source>
</reference>
<feature type="domain" description="CCHC-type" evidence="3">
    <location>
        <begin position="82"/>
        <end position="95"/>
    </location>
</feature>
<gene>
    <name evidence="4" type="ORF">MA16_Dca023496</name>
</gene>
<dbReference type="AlphaFoldDB" id="A0A2I0WQJ7"/>